<dbReference type="SUPFAM" id="SSF51658">
    <property type="entry name" value="Xylose isomerase-like"/>
    <property type="match status" value="1"/>
</dbReference>
<evidence type="ECO:0000313" key="3">
    <source>
        <dbReference type="Proteomes" id="UP000187735"/>
    </source>
</evidence>
<dbReference type="PANTHER" id="PTHR12110">
    <property type="entry name" value="HYDROXYPYRUVATE ISOMERASE"/>
    <property type="match status" value="1"/>
</dbReference>
<reference evidence="2 3" key="1">
    <citation type="journal article" date="2016" name="Front. Microbiol.">
        <title>Fuerstia marisgermanicae gen. nov., sp. nov., an Unusual Member of the Phylum Planctomycetes from the German Wadden Sea.</title>
        <authorList>
            <person name="Kohn T."/>
            <person name="Heuer A."/>
            <person name="Jogler M."/>
            <person name="Vollmers J."/>
            <person name="Boedeker C."/>
            <person name="Bunk B."/>
            <person name="Rast P."/>
            <person name="Borchert D."/>
            <person name="Glockner I."/>
            <person name="Freese H.M."/>
            <person name="Klenk H.P."/>
            <person name="Overmann J."/>
            <person name="Kaster A.K."/>
            <person name="Rohde M."/>
            <person name="Wiegand S."/>
            <person name="Jogler C."/>
        </authorList>
    </citation>
    <scope>NUCLEOTIDE SEQUENCE [LARGE SCALE GENOMIC DNA]</scope>
    <source>
        <strain evidence="2 3">NH11</strain>
    </source>
</reference>
<gene>
    <name evidence="2" type="ORF">Fuma_02499</name>
</gene>
<dbReference type="RefSeq" id="WP_077024444.1">
    <property type="nucleotide sequence ID" value="NZ_CP017641.1"/>
</dbReference>
<dbReference type="AlphaFoldDB" id="A0A1P8WFS4"/>
<dbReference type="Pfam" id="PF01261">
    <property type="entry name" value="AP_endonuc_2"/>
    <property type="match status" value="1"/>
</dbReference>
<evidence type="ECO:0000313" key="2">
    <source>
        <dbReference type="EMBL" id="APZ92887.1"/>
    </source>
</evidence>
<dbReference type="InterPro" id="IPR050312">
    <property type="entry name" value="IolE/XylAMocC-like"/>
</dbReference>
<keyword evidence="2" id="KW-0413">Isomerase</keyword>
<dbReference type="Gene3D" id="3.20.20.150">
    <property type="entry name" value="Divalent-metal-dependent TIM barrel enzymes"/>
    <property type="match status" value="1"/>
</dbReference>
<dbReference type="InterPro" id="IPR036237">
    <property type="entry name" value="Xyl_isomerase-like_sf"/>
</dbReference>
<accession>A0A1P8WFS4</accession>
<dbReference type="EMBL" id="CP017641">
    <property type="protein sequence ID" value="APZ92887.1"/>
    <property type="molecule type" value="Genomic_DNA"/>
</dbReference>
<proteinExistence type="predicted"/>
<dbReference type="OrthoDB" id="9779184at2"/>
<sequence length="280" mass="30688">MTIQLSVSCRIAEGFLSKEEASMSFESLADLAVAAGYDAICMRASQIGVQSAPDAVRDARRVLDERGLNVSMISGDFNIVYNNDRGPDCLKNITPYLDLAESLRAPMIRVCIKQPDDIIQAQAAADQAAQRGLVLVHQCHVQSLFETLDEIEARLQAIDRPNFGLIFEAANLEQCGQEYGVAAIERLAPWIKNVYLQNQRMTPDGSITLETWCNGPVTIDLCEIHDSGGLNFPSIFEGLKKIGYNGPVTVHQSAPEDENLTALEAATQTAKFLRGMLERA</sequence>
<dbReference type="PANTHER" id="PTHR12110:SF41">
    <property type="entry name" value="INOSOSE DEHYDRATASE"/>
    <property type="match status" value="1"/>
</dbReference>
<dbReference type="STRING" id="1891926.Fuma_02499"/>
<dbReference type="KEGG" id="fmr:Fuma_02499"/>
<dbReference type="GO" id="GO:0016853">
    <property type="term" value="F:isomerase activity"/>
    <property type="evidence" value="ECO:0007669"/>
    <property type="project" value="UniProtKB-KW"/>
</dbReference>
<evidence type="ECO:0000259" key="1">
    <source>
        <dbReference type="Pfam" id="PF01261"/>
    </source>
</evidence>
<protein>
    <submittedName>
        <fullName evidence="2">Hydroxypyruvate isomerase</fullName>
    </submittedName>
</protein>
<keyword evidence="3" id="KW-1185">Reference proteome</keyword>
<dbReference type="InterPro" id="IPR013022">
    <property type="entry name" value="Xyl_isomerase-like_TIM-brl"/>
</dbReference>
<keyword evidence="2" id="KW-0670">Pyruvate</keyword>
<organism evidence="2 3">
    <name type="scientific">Fuerstiella marisgermanici</name>
    <dbReference type="NCBI Taxonomy" id="1891926"/>
    <lineage>
        <taxon>Bacteria</taxon>
        <taxon>Pseudomonadati</taxon>
        <taxon>Planctomycetota</taxon>
        <taxon>Planctomycetia</taxon>
        <taxon>Planctomycetales</taxon>
        <taxon>Planctomycetaceae</taxon>
        <taxon>Fuerstiella</taxon>
    </lineage>
</organism>
<name>A0A1P8WFS4_9PLAN</name>
<feature type="domain" description="Xylose isomerase-like TIM barrel" evidence="1">
    <location>
        <begin position="30"/>
        <end position="273"/>
    </location>
</feature>
<dbReference type="Proteomes" id="UP000187735">
    <property type="component" value="Chromosome"/>
</dbReference>